<evidence type="ECO:0000313" key="1">
    <source>
        <dbReference type="EMBL" id="SVE43521.1"/>
    </source>
</evidence>
<dbReference type="InterPro" id="IPR015943">
    <property type="entry name" value="WD40/YVTN_repeat-like_dom_sf"/>
</dbReference>
<proteinExistence type="predicted"/>
<dbReference type="AlphaFoldDB" id="A0A383DGH6"/>
<feature type="non-terminal residue" evidence="1">
    <location>
        <position position="1"/>
    </location>
</feature>
<protein>
    <recommendedName>
        <fullName evidence="2">Dipeptidylpeptidase IV N-terminal domain-containing protein</fullName>
    </recommendedName>
</protein>
<organism evidence="1">
    <name type="scientific">marine metagenome</name>
    <dbReference type="NCBI Taxonomy" id="408172"/>
    <lineage>
        <taxon>unclassified sequences</taxon>
        <taxon>metagenomes</taxon>
        <taxon>ecological metagenomes</taxon>
    </lineage>
</organism>
<evidence type="ECO:0008006" key="2">
    <source>
        <dbReference type="Google" id="ProtNLM"/>
    </source>
</evidence>
<feature type="non-terminal residue" evidence="1">
    <location>
        <position position="178"/>
    </location>
</feature>
<name>A0A383DGH6_9ZZZZ</name>
<accession>A0A383DGH6</accession>
<dbReference type="Gene3D" id="2.130.10.10">
    <property type="entry name" value="YVTN repeat-like/Quinoprotein amine dehydrogenase"/>
    <property type="match status" value="1"/>
</dbReference>
<reference evidence="1" key="1">
    <citation type="submission" date="2018-05" db="EMBL/GenBank/DDBJ databases">
        <authorList>
            <person name="Lanie J.A."/>
            <person name="Ng W.-L."/>
            <person name="Kazmierczak K.M."/>
            <person name="Andrzejewski T.M."/>
            <person name="Davidsen T.M."/>
            <person name="Wayne K.J."/>
            <person name="Tettelin H."/>
            <person name="Glass J.I."/>
            <person name="Rusch D."/>
            <person name="Podicherti R."/>
            <person name="Tsui H.-C.T."/>
            <person name="Winkler M.E."/>
        </authorList>
    </citation>
    <scope>NUCLEOTIDE SEQUENCE</scope>
</reference>
<dbReference type="SUPFAM" id="SSF82171">
    <property type="entry name" value="DPP6 N-terminal domain-like"/>
    <property type="match status" value="1"/>
</dbReference>
<dbReference type="EMBL" id="UINC01217079">
    <property type="protein sequence ID" value="SVE43521.1"/>
    <property type="molecule type" value="Genomic_DNA"/>
</dbReference>
<sequence>VPYSTILALTNLIIFGIFSPLSGQQKQTSPIEPEDYGKWESIVSGELSPTGQWLAVQVSRVNEKNELQIHRLKDGKVITVKSASNPTFSKDGEWIAYTLEATEEGDSSASHKEVGYTHLSTGKSKIISDIQSFSFSGRTAHLLAKRYPVGEDDSFSTVIVQNLSEETAATFADVTESS</sequence>
<gene>
    <name evidence="1" type="ORF">METZ01_LOCUS496375</name>
</gene>